<dbReference type="Pfam" id="PF01648">
    <property type="entry name" value="ACPS"/>
    <property type="match status" value="1"/>
</dbReference>
<comment type="subcellular location">
    <subcellularLocation>
        <location evidence="8">Cytoplasm</location>
    </subcellularLocation>
</comment>
<evidence type="ECO:0000313" key="11">
    <source>
        <dbReference type="Proteomes" id="UP000254134"/>
    </source>
</evidence>
<proteinExistence type="inferred from homology"/>
<comment type="catalytic activity">
    <reaction evidence="8">
        <text>apo-[ACP] + CoA = holo-[ACP] + adenosine 3',5'-bisphosphate + H(+)</text>
        <dbReference type="Rhea" id="RHEA:12068"/>
        <dbReference type="Rhea" id="RHEA-COMP:9685"/>
        <dbReference type="Rhea" id="RHEA-COMP:9690"/>
        <dbReference type="ChEBI" id="CHEBI:15378"/>
        <dbReference type="ChEBI" id="CHEBI:29999"/>
        <dbReference type="ChEBI" id="CHEBI:57287"/>
        <dbReference type="ChEBI" id="CHEBI:58343"/>
        <dbReference type="ChEBI" id="CHEBI:64479"/>
        <dbReference type="EC" id="2.7.8.7"/>
    </reaction>
</comment>
<dbReference type="AlphaFoldDB" id="A0A7M2YYF2"/>
<keyword evidence="3 8" id="KW-0479">Metal-binding</keyword>
<dbReference type="GO" id="GO:0005737">
    <property type="term" value="C:cytoplasm"/>
    <property type="evidence" value="ECO:0007669"/>
    <property type="project" value="UniProtKB-SubCell"/>
</dbReference>
<accession>A0A7M2YYF2</accession>
<dbReference type="InterPro" id="IPR037143">
    <property type="entry name" value="4-PPantetheinyl_Trfase_dom_sf"/>
</dbReference>
<dbReference type="Proteomes" id="UP000254134">
    <property type="component" value="Unassembled WGS sequence"/>
</dbReference>
<evidence type="ECO:0000256" key="4">
    <source>
        <dbReference type="ARBA" id="ARBA00022832"/>
    </source>
</evidence>
<keyword evidence="11" id="KW-1185">Reference proteome</keyword>
<keyword evidence="5 8" id="KW-0460">Magnesium</keyword>
<dbReference type="InterPro" id="IPR002582">
    <property type="entry name" value="ACPS"/>
</dbReference>
<reference evidence="10 11" key="1">
    <citation type="submission" date="2018-07" db="EMBL/GenBank/DDBJ databases">
        <title>High-quality-draft genome sequence of Gaiella occulta.</title>
        <authorList>
            <person name="Severino R."/>
            <person name="Froufe H.J.C."/>
            <person name="Rainey F.A."/>
            <person name="Barroso C."/>
            <person name="Albuquerque L."/>
            <person name="Lobo-Da-Cunha A."/>
            <person name="Da Costa M.S."/>
            <person name="Egas C."/>
        </authorList>
    </citation>
    <scope>NUCLEOTIDE SEQUENCE [LARGE SCALE GENOMIC DNA]</scope>
    <source>
        <strain evidence="10 11">F2-233</strain>
    </source>
</reference>
<reference evidence="11" key="2">
    <citation type="journal article" date="2019" name="MicrobiologyOpen">
        <title>High-quality draft genome sequence of Gaiella occulta isolated from a 150 meter deep mineral water borehole and comparison with the genome sequences of other deep-branching lineages of the phylum Actinobacteria.</title>
        <authorList>
            <person name="Severino R."/>
            <person name="Froufe H.J.C."/>
            <person name="Barroso C."/>
            <person name="Albuquerque L."/>
            <person name="Lobo-da-Cunha A."/>
            <person name="da Costa M.S."/>
            <person name="Egas C."/>
        </authorList>
    </citation>
    <scope>NUCLEOTIDE SEQUENCE [LARGE SCALE GENOMIC DNA]</scope>
    <source>
        <strain evidence="11">F2-233</strain>
    </source>
</reference>
<dbReference type="OrthoDB" id="517356at2"/>
<dbReference type="NCBIfam" id="TIGR00556">
    <property type="entry name" value="pantethn_trn"/>
    <property type="match status" value="1"/>
</dbReference>
<dbReference type="GO" id="GO:0000287">
    <property type="term" value="F:magnesium ion binding"/>
    <property type="evidence" value="ECO:0007669"/>
    <property type="project" value="UniProtKB-UniRule"/>
</dbReference>
<evidence type="ECO:0000256" key="5">
    <source>
        <dbReference type="ARBA" id="ARBA00022842"/>
    </source>
</evidence>
<dbReference type="InterPro" id="IPR004568">
    <property type="entry name" value="Ppantetheine-prot_Trfase_dom"/>
</dbReference>
<dbReference type="SUPFAM" id="SSF56214">
    <property type="entry name" value="4'-phosphopantetheinyl transferase"/>
    <property type="match status" value="1"/>
</dbReference>
<keyword evidence="6 8" id="KW-0443">Lipid metabolism</keyword>
<dbReference type="RefSeq" id="WP_114795847.1">
    <property type="nucleotide sequence ID" value="NZ_QQZY01000003.1"/>
</dbReference>
<comment type="caution">
    <text evidence="10">The sequence shown here is derived from an EMBL/GenBank/DDBJ whole genome shotgun (WGS) entry which is preliminary data.</text>
</comment>
<evidence type="ECO:0000313" key="10">
    <source>
        <dbReference type="EMBL" id="RDI74507.1"/>
    </source>
</evidence>
<feature type="binding site" evidence="8">
    <location>
        <position position="8"/>
    </location>
    <ligand>
        <name>Mg(2+)</name>
        <dbReference type="ChEBI" id="CHEBI:18420"/>
    </ligand>
</feature>
<comment type="cofactor">
    <cofactor evidence="8">
        <name>Mg(2+)</name>
        <dbReference type="ChEBI" id="CHEBI:18420"/>
    </cofactor>
</comment>
<keyword evidence="1 8" id="KW-0444">Lipid biosynthesis</keyword>
<protein>
    <recommendedName>
        <fullName evidence="8">Holo-[acyl-carrier-protein] synthase</fullName>
        <shortName evidence="8">Holo-ACP synthase</shortName>
        <ecNumber evidence="8">2.7.8.7</ecNumber>
    </recommendedName>
    <alternativeName>
        <fullName evidence="8">4'-phosphopantetheinyl transferase AcpS</fullName>
    </alternativeName>
</protein>
<dbReference type="NCBIfam" id="TIGR00516">
    <property type="entry name" value="acpS"/>
    <property type="match status" value="1"/>
</dbReference>
<evidence type="ECO:0000256" key="3">
    <source>
        <dbReference type="ARBA" id="ARBA00022723"/>
    </source>
</evidence>
<evidence type="ECO:0000256" key="8">
    <source>
        <dbReference type="HAMAP-Rule" id="MF_00101"/>
    </source>
</evidence>
<comment type="function">
    <text evidence="8">Transfers the 4'-phosphopantetheine moiety from coenzyme A to a Ser of acyl-carrier-protein.</text>
</comment>
<sequence>MAVRVGTDLIEIDRIARALARPGFRDRCFTKAEQAYCETRCNPAESYAARFCGKEAVGKALGCGVRFTWKEIEIVGPPKPGVTISGKTARFAEKVGMRDIDVSLTHSHTMAGAACVVELEP</sequence>
<name>A0A7M2YYF2_9ACTN</name>
<feature type="domain" description="4'-phosphopantetheinyl transferase" evidence="9">
    <location>
        <begin position="4"/>
        <end position="90"/>
    </location>
</feature>
<keyword evidence="7 8" id="KW-0275">Fatty acid biosynthesis</keyword>
<keyword evidence="4 8" id="KW-0276">Fatty acid metabolism</keyword>
<dbReference type="HAMAP" id="MF_00101">
    <property type="entry name" value="AcpS"/>
    <property type="match status" value="1"/>
</dbReference>
<evidence type="ECO:0000259" key="9">
    <source>
        <dbReference type="Pfam" id="PF01648"/>
    </source>
</evidence>
<evidence type="ECO:0000256" key="1">
    <source>
        <dbReference type="ARBA" id="ARBA00022516"/>
    </source>
</evidence>
<organism evidence="10 11">
    <name type="scientific">Gaiella occulta</name>
    <dbReference type="NCBI Taxonomy" id="1002870"/>
    <lineage>
        <taxon>Bacteria</taxon>
        <taxon>Bacillati</taxon>
        <taxon>Actinomycetota</taxon>
        <taxon>Thermoleophilia</taxon>
        <taxon>Gaiellales</taxon>
        <taxon>Gaiellaceae</taxon>
        <taxon>Gaiella</taxon>
    </lineage>
</organism>
<dbReference type="EC" id="2.7.8.7" evidence="8"/>
<dbReference type="InterPro" id="IPR008278">
    <property type="entry name" value="4-PPantetheinyl_Trfase_dom"/>
</dbReference>
<dbReference type="EMBL" id="QQZY01000003">
    <property type="protein sequence ID" value="RDI74507.1"/>
    <property type="molecule type" value="Genomic_DNA"/>
</dbReference>
<dbReference type="Gene3D" id="3.90.470.20">
    <property type="entry name" value="4'-phosphopantetheinyl transferase domain"/>
    <property type="match status" value="1"/>
</dbReference>
<feature type="binding site" evidence="8">
    <location>
        <position position="55"/>
    </location>
    <ligand>
        <name>Mg(2+)</name>
        <dbReference type="ChEBI" id="CHEBI:18420"/>
    </ligand>
</feature>
<evidence type="ECO:0000256" key="6">
    <source>
        <dbReference type="ARBA" id="ARBA00023098"/>
    </source>
</evidence>
<comment type="similarity">
    <text evidence="8">Belongs to the P-Pant transferase superfamily. AcpS family.</text>
</comment>
<gene>
    <name evidence="8" type="primary">acpS</name>
    <name evidence="10" type="ORF">Gocc_1396</name>
</gene>
<dbReference type="GO" id="GO:0008897">
    <property type="term" value="F:holo-[acyl-carrier-protein] synthase activity"/>
    <property type="evidence" value="ECO:0007669"/>
    <property type="project" value="UniProtKB-UniRule"/>
</dbReference>
<keyword evidence="8" id="KW-0963">Cytoplasm</keyword>
<keyword evidence="2 8" id="KW-0808">Transferase</keyword>
<dbReference type="GO" id="GO:0006633">
    <property type="term" value="P:fatty acid biosynthetic process"/>
    <property type="evidence" value="ECO:0007669"/>
    <property type="project" value="UniProtKB-UniRule"/>
</dbReference>
<evidence type="ECO:0000256" key="7">
    <source>
        <dbReference type="ARBA" id="ARBA00023160"/>
    </source>
</evidence>
<evidence type="ECO:0000256" key="2">
    <source>
        <dbReference type="ARBA" id="ARBA00022679"/>
    </source>
</evidence>